<dbReference type="NCBIfam" id="TIGR04085">
    <property type="entry name" value="rSAM_more_4Fe4S"/>
    <property type="match status" value="1"/>
</dbReference>
<keyword evidence="6" id="KW-0411">Iron-sulfur</keyword>
<reference evidence="8 9" key="1">
    <citation type="submission" date="2014-08" db="EMBL/GenBank/DDBJ databases">
        <title>Porphyromonas gulae strain:COT-052_OH3439 Genome sequencing.</title>
        <authorList>
            <person name="Wallis C."/>
            <person name="Deusch O."/>
            <person name="O'Flynn C."/>
            <person name="Davis I."/>
            <person name="Jospin G."/>
            <person name="Darling A.E."/>
            <person name="Coil D.A."/>
            <person name="Alexiev A."/>
            <person name="Horsfall A."/>
            <person name="Kirkwood N."/>
            <person name="Harris S."/>
            <person name="Eisen J.A."/>
        </authorList>
    </citation>
    <scope>NUCLEOTIDE SEQUENCE [LARGE SCALE GENOMIC DNA]</scope>
    <source>
        <strain evidence="9">COT-052 OH3439</strain>
    </source>
</reference>
<dbReference type="SFLD" id="SFLDG01067">
    <property type="entry name" value="SPASM/twitch_domain_containing"/>
    <property type="match status" value="1"/>
</dbReference>
<gene>
    <name evidence="8" type="ORF">HR15_11115</name>
</gene>
<dbReference type="CDD" id="cd01335">
    <property type="entry name" value="Radical_SAM"/>
    <property type="match status" value="1"/>
</dbReference>
<comment type="caution">
    <text evidence="8">The sequence shown here is derived from an EMBL/GenBank/DDBJ whole genome shotgun (WGS) entry which is preliminary data.</text>
</comment>
<keyword evidence="2" id="KW-0004">4Fe-4S</keyword>
<dbReference type="InterPro" id="IPR013785">
    <property type="entry name" value="Aldolase_TIM"/>
</dbReference>
<protein>
    <recommendedName>
        <fullName evidence="7">Radical SAM core domain-containing protein</fullName>
    </recommendedName>
</protein>
<dbReference type="InterPro" id="IPR058240">
    <property type="entry name" value="rSAM_sf"/>
</dbReference>
<evidence type="ECO:0000256" key="5">
    <source>
        <dbReference type="ARBA" id="ARBA00023004"/>
    </source>
</evidence>
<proteinExistence type="predicted"/>
<evidence type="ECO:0000256" key="6">
    <source>
        <dbReference type="ARBA" id="ARBA00023014"/>
    </source>
</evidence>
<dbReference type="UniPathway" id="UPA00782"/>
<dbReference type="SFLD" id="SFLDS00029">
    <property type="entry name" value="Radical_SAM"/>
    <property type="match status" value="1"/>
</dbReference>
<evidence type="ECO:0000259" key="7">
    <source>
        <dbReference type="PROSITE" id="PS51918"/>
    </source>
</evidence>
<dbReference type="EMBL" id="JRAK01000149">
    <property type="protein sequence ID" value="KGN84336.1"/>
    <property type="molecule type" value="Genomic_DNA"/>
</dbReference>
<dbReference type="PANTHER" id="PTHR43787:SF3">
    <property type="entry name" value="ARYLSULFATASE REGULATORY PROTEIN"/>
    <property type="match status" value="1"/>
</dbReference>
<evidence type="ECO:0000256" key="4">
    <source>
        <dbReference type="ARBA" id="ARBA00022723"/>
    </source>
</evidence>
<evidence type="ECO:0000313" key="9">
    <source>
        <dbReference type="Proteomes" id="UP000030146"/>
    </source>
</evidence>
<dbReference type="PROSITE" id="PS51918">
    <property type="entry name" value="RADICAL_SAM"/>
    <property type="match status" value="1"/>
</dbReference>
<dbReference type="Gene3D" id="3.20.20.70">
    <property type="entry name" value="Aldolase class I"/>
    <property type="match status" value="1"/>
</dbReference>
<dbReference type="GO" id="GO:0003824">
    <property type="term" value="F:catalytic activity"/>
    <property type="evidence" value="ECO:0007669"/>
    <property type="project" value="InterPro"/>
</dbReference>
<accession>A0A0A2EZM9</accession>
<dbReference type="AlphaFoldDB" id="A0A0A2EZM9"/>
<dbReference type="InterPro" id="IPR007197">
    <property type="entry name" value="rSAM"/>
</dbReference>
<dbReference type="InterPro" id="IPR023885">
    <property type="entry name" value="4Fe4S-binding_SPASM_dom"/>
</dbReference>
<dbReference type="Pfam" id="PF04055">
    <property type="entry name" value="Radical_SAM"/>
    <property type="match status" value="1"/>
</dbReference>
<evidence type="ECO:0000313" key="8">
    <source>
        <dbReference type="EMBL" id="KGN84336.1"/>
    </source>
</evidence>
<dbReference type="GO" id="GO:0046872">
    <property type="term" value="F:metal ion binding"/>
    <property type="evidence" value="ECO:0007669"/>
    <property type="project" value="UniProtKB-KW"/>
</dbReference>
<dbReference type="SUPFAM" id="SSF102114">
    <property type="entry name" value="Radical SAM enzymes"/>
    <property type="match status" value="1"/>
</dbReference>
<dbReference type="Proteomes" id="UP000030146">
    <property type="component" value="Unassembled WGS sequence"/>
</dbReference>
<sequence length="496" mass="57760">MKVIRQSAKNWNVFGRYNTAKEESAVSWQMDSTPGWFLASNARNIVRIDRDRKLKRSMYNITKRYGNKVLIYNTASEAIAILTTDEFDKLSNFAESKFPYRGTDEEFLNVIFDLGFVVYEEDIETSKIKYIINSSRYNTENIKSFVIYPTNECNARCFYCFAKEEVQNNLKMSDRTITDVNEFIKSVVSEKDEVVFRWFGGEPMMAVDVIRKIVRTLKSDNRNIPYHSIMTTNGSLFTTELLEEAVSLWNLRKLHIPLDGFAKTHDRRKNYYTSLHKDEYKFSIELIKEALDKGIHVVCRLNLDKNNLCEVDRVIEDLSEFATNPHFFLHVTTLHIPEFAVCGNTSMYIKYEELNDLFAPIFEKMVKHGFYRSLVNLFPRRNMSVCEAQLNNHFLIGADGRLYACEQQNQTPRTSIGDCKHGVIHNKALESWYECKIDEECESCSYFPVCLGGCQFYRMRADGAVSPCTRFKHYSDSIFDLMMEHLEDVGNEVSFL</sequence>
<dbReference type="PANTHER" id="PTHR43787">
    <property type="entry name" value="FEMO COFACTOR BIOSYNTHESIS PROTEIN NIFB-RELATED"/>
    <property type="match status" value="1"/>
</dbReference>
<keyword evidence="4" id="KW-0479">Metal-binding</keyword>
<evidence type="ECO:0000256" key="2">
    <source>
        <dbReference type="ARBA" id="ARBA00022485"/>
    </source>
</evidence>
<dbReference type="GO" id="GO:0051539">
    <property type="term" value="F:4 iron, 4 sulfur cluster binding"/>
    <property type="evidence" value="ECO:0007669"/>
    <property type="project" value="UniProtKB-KW"/>
</dbReference>
<keyword evidence="9" id="KW-1185">Reference proteome</keyword>
<dbReference type="RefSeq" id="WP_039426635.1">
    <property type="nucleotide sequence ID" value="NZ_JRAK01000149.1"/>
</dbReference>
<organism evidence="8 9">
    <name type="scientific">Porphyromonas gulae</name>
    <dbReference type="NCBI Taxonomy" id="111105"/>
    <lineage>
        <taxon>Bacteria</taxon>
        <taxon>Pseudomonadati</taxon>
        <taxon>Bacteroidota</taxon>
        <taxon>Bacteroidia</taxon>
        <taxon>Bacteroidales</taxon>
        <taxon>Porphyromonadaceae</taxon>
        <taxon>Porphyromonas</taxon>
    </lineage>
</organism>
<feature type="domain" description="Radical SAM core" evidence="7">
    <location>
        <begin position="139"/>
        <end position="381"/>
    </location>
</feature>
<comment type="cofactor">
    <cofactor evidence="1">
        <name>[4Fe-4S] cluster</name>
        <dbReference type="ChEBI" id="CHEBI:49883"/>
    </cofactor>
</comment>
<keyword evidence="3" id="KW-0949">S-adenosyl-L-methionine</keyword>
<evidence type="ECO:0000256" key="1">
    <source>
        <dbReference type="ARBA" id="ARBA00001966"/>
    </source>
</evidence>
<keyword evidence="5" id="KW-0408">Iron</keyword>
<name>A0A0A2EZM9_9PORP</name>
<evidence type="ECO:0000256" key="3">
    <source>
        <dbReference type="ARBA" id="ARBA00022691"/>
    </source>
</evidence>